<dbReference type="OMA" id="INFMAPN"/>
<evidence type="ECO:0000313" key="6">
    <source>
        <dbReference type="Proteomes" id="UP000014500"/>
    </source>
</evidence>
<keyword evidence="6" id="KW-1185">Reference proteome</keyword>
<dbReference type="Pfam" id="PF13339">
    <property type="entry name" value="AATF-Che1"/>
    <property type="match status" value="1"/>
</dbReference>
<dbReference type="eggNOG" id="KOG2773">
    <property type="taxonomic scope" value="Eukaryota"/>
</dbReference>
<sequence>MAVHMSLADQIAELIKPAPPQEAPEDDFESAARVVDKFEDDEVDTNFIGKSQLRIRNADLLDYDERYAGRRVSVKQFRGVESEEESENSEESDENESEIDENDEKSDENDEKRDEDDEESDENDEKSDEDDEESDENDETEDEKDEIDEDNDDKDEMEVTENFSKLDFTSEIDKGAATRSQLLLWDSLLECRIKLQKVLQLSNQLPQFDVWPQFMRDAETSKMQKESAKDMQKLLDKLVTLQTNLLSKYPETKKQVLEKGDEMDEEIESSDDGSEEEIHVVSARGVKRKLRFEEYPEFLAKRHADFERFRDSTIEKWNDRTRLTTGKMKGFNAFDQTALKQIEHILSDKNRLLTRSRTKRSVYHILGKQDSTETDETSGIDPEIFDDDDFYQQLLRELIEKQGSQIDDPLALSHHWAKIQKLRGKMKKKVDTKASKGRRFRYKVHQKLVNFMAPYEYDVASSESRKDLFSSLFGQKRANKSDICMNFLFGSMNNK</sequence>
<proteinExistence type="inferred from homology"/>
<dbReference type="GO" id="GO:0005730">
    <property type="term" value="C:nucleolus"/>
    <property type="evidence" value="ECO:0007669"/>
    <property type="project" value="TreeGrafter"/>
</dbReference>
<dbReference type="PANTHER" id="PTHR15565:SF0">
    <property type="entry name" value="PROTEIN AATF"/>
    <property type="match status" value="1"/>
</dbReference>
<reference evidence="6" key="1">
    <citation type="submission" date="2011-05" db="EMBL/GenBank/DDBJ databases">
        <authorList>
            <person name="Richards S.R."/>
            <person name="Qu J."/>
            <person name="Jiang H."/>
            <person name="Jhangiani S.N."/>
            <person name="Agravi P."/>
            <person name="Goodspeed R."/>
            <person name="Gross S."/>
            <person name="Mandapat C."/>
            <person name="Jackson L."/>
            <person name="Mathew T."/>
            <person name="Pu L."/>
            <person name="Thornton R."/>
            <person name="Saada N."/>
            <person name="Wilczek-Boney K.B."/>
            <person name="Lee S."/>
            <person name="Kovar C."/>
            <person name="Wu Y."/>
            <person name="Scherer S.E."/>
            <person name="Worley K.C."/>
            <person name="Muzny D.M."/>
            <person name="Gibbs R."/>
        </authorList>
    </citation>
    <scope>NUCLEOTIDE SEQUENCE</scope>
    <source>
        <strain evidence="6">Brora</strain>
    </source>
</reference>
<dbReference type="HOGENOM" id="CLU_018299_1_1_1"/>
<dbReference type="EnsemblMetazoa" id="SMAR000125-RA">
    <property type="protein sequence ID" value="SMAR000125-PA"/>
    <property type="gene ID" value="SMAR000125"/>
</dbReference>
<evidence type="ECO:0000256" key="1">
    <source>
        <dbReference type="ARBA" id="ARBA00008966"/>
    </source>
</evidence>
<dbReference type="PhylomeDB" id="T1IH21"/>
<evidence type="ECO:0000259" key="4">
    <source>
        <dbReference type="Pfam" id="PF13339"/>
    </source>
</evidence>
<dbReference type="Pfam" id="PF08164">
    <property type="entry name" value="TRAUB"/>
    <property type="match status" value="1"/>
</dbReference>
<name>T1IH21_STRMM</name>
<organism evidence="5 6">
    <name type="scientific">Strigamia maritima</name>
    <name type="common">European centipede</name>
    <name type="synonym">Geophilus maritimus</name>
    <dbReference type="NCBI Taxonomy" id="126957"/>
    <lineage>
        <taxon>Eukaryota</taxon>
        <taxon>Metazoa</taxon>
        <taxon>Ecdysozoa</taxon>
        <taxon>Arthropoda</taxon>
        <taxon>Myriapoda</taxon>
        <taxon>Chilopoda</taxon>
        <taxon>Pleurostigmophora</taxon>
        <taxon>Geophilomorpha</taxon>
        <taxon>Linotaeniidae</taxon>
        <taxon>Strigamia</taxon>
    </lineage>
</organism>
<feature type="region of interest" description="Disordered" evidence="2">
    <location>
        <begin position="65"/>
        <end position="158"/>
    </location>
</feature>
<dbReference type="InterPro" id="IPR039223">
    <property type="entry name" value="AATF/Bfr2"/>
</dbReference>
<accession>T1IH21</accession>
<evidence type="ECO:0000313" key="5">
    <source>
        <dbReference type="EnsemblMetazoa" id="SMAR000125-PA"/>
    </source>
</evidence>
<dbReference type="PANTHER" id="PTHR15565">
    <property type="entry name" value="AATF PROTEIN APOPTOSIS ANTAGONIZING TRANSCRIPTION FACTOR"/>
    <property type="match status" value="1"/>
</dbReference>
<dbReference type="STRING" id="126957.T1IH21"/>
<feature type="compositionally biased region" description="Acidic residues" evidence="2">
    <location>
        <begin position="82"/>
        <end position="158"/>
    </location>
</feature>
<feature type="domain" description="AATF leucine zipper-containing" evidence="4">
    <location>
        <begin position="171"/>
        <end position="320"/>
    </location>
</feature>
<dbReference type="AlphaFoldDB" id="T1IH21"/>
<dbReference type="EMBL" id="JH429682">
    <property type="status" value="NOT_ANNOTATED_CDS"/>
    <property type="molecule type" value="Genomic_DNA"/>
</dbReference>
<protein>
    <recommendedName>
        <fullName evidence="7">Protein AATF</fullName>
    </recommendedName>
</protein>
<reference evidence="5" key="2">
    <citation type="submission" date="2015-02" db="UniProtKB">
        <authorList>
            <consortium name="EnsemblMetazoa"/>
        </authorList>
    </citation>
    <scope>IDENTIFICATION</scope>
</reference>
<evidence type="ECO:0000256" key="2">
    <source>
        <dbReference type="SAM" id="MobiDB-lite"/>
    </source>
</evidence>
<dbReference type="Proteomes" id="UP000014500">
    <property type="component" value="Unassembled WGS sequence"/>
</dbReference>
<evidence type="ECO:0000259" key="3">
    <source>
        <dbReference type="Pfam" id="PF08164"/>
    </source>
</evidence>
<feature type="domain" description="Apoptosis-antagonizing transcription factor C-terminal" evidence="3">
    <location>
        <begin position="391"/>
        <end position="473"/>
    </location>
</feature>
<dbReference type="InterPro" id="IPR025160">
    <property type="entry name" value="AATF"/>
</dbReference>
<dbReference type="InterPro" id="IPR012617">
    <property type="entry name" value="AATF_C"/>
</dbReference>
<evidence type="ECO:0008006" key="7">
    <source>
        <dbReference type="Google" id="ProtNLM"/>
    </source>
</evidence>
<dbReference type="GO" id="GO:0006357">
    <property type="term" value="P:regulation of transcription by RNA polymerase II"/>
    <property type="evidence" value="ECO:0007669"/>
    <property type="project" value="TreeGrafter"/>
</dbReference>
<comment type="similarity">
    <text evidence="1">Belongs to the AATF family.</text>
</comment>